<dbReference type="PANTHER" id="PTHR40252:SF2">
    <property type="entry name" value="BLR0328 PROTEIN"/>
    <property type="match status" value="1"/>
</dbReference>
<dbReference type="RefSeq" id="WP_062382680.1">
    <property type="nucleotide sequence ID" value="NZ_CP014544.1"/>
</dbReference>
<dbReference type="STRING" id="1470434.AZF00_01365"/>
<accession>A0A127M1C9</accession>
<dbReference type="SMART" id="SM01204">
    <property type="entry name" value="FIST_C"/>
    <property type="match status" value="1"/>
</dbReference>
<dbReference type="AlphaFoldDB" id="A0A127M1C9"/>
<proteinExistence type="predicted"/>
<name>A0A127M1C9_9GAMM</name>
<organism evidence="3 4">
    <name type="scientific">Zhongshania aliphaticivorans</name>
    <dbReference type="NCBI Taxonomy" id="1470434"/>
    <lineage>
        <taxon>Bacteria</taxon>
        <taxon>Pseudomonadati</taxon>
        <taxon>Pseudomonadota</taxon>
        <taxon>Gammaproteobacteria</taxon>
        <taxon>Cellvibrionales</taxon>
        <taxon>Spongiibacteraceae</taxon>
        <taxon>Zhongshania</taxon>
    </lineage>
</organism>
<evidence type="ECO:0000313" key="3">
    <source>
        <dbReference type="EMBL" id="AMO67033.1"/>
    </source>
</evidence>
<reference evidence="3 4" key="1">
    <citation type="submission" date="2015-12" db="EMBL/GenBank/DDBJ databases">
        <authorList>
            <person name="Shamseldin A."/>
            <person name="Moawad H."/>
            <person name="Abd El-Rahim W.M."/>
            <person name="Sadowsky M.J."/>
        </authorList>
    </citation>
    <scope>NUCLEOTIDE SEQUENCE [LARGE SCALE GENOMIC DNA]</scope>
    <source>
        <strain evidence="3 4">SM2</strain>
    </source>
</reference>
<dbReference type="Proteomes" id="UP000074119">
    <property type="component" value="Chromosome"/>
</dbReference>
<dbReference type="KEGG" id="zal:AZF00_01365"/>
<dbReference type="Pfam" id="PF08495">
    <property type="entry name" value="FIST"/>
    <property type="match status" value="1"/>
</dbReference>
<dbReference type="InterPro" id="IPR019494">
    <property type="entry name" value="FIST_C"/>
</dbReference>
<protein>
    <submittedName>
        <fullName evidence="3">Uncharacterized protein</fullName>
    </submittedName>
</protein>
<dbReference type="PANTHER" id="PTHR40252">
    <property type="entry name" value="BLR0328 PROTEIN"/>
    <property type="match status" value="1"/>
</dbReference>
<dbReference type="SMART" id="SM00897">
    <property type="entry name" value="FIST"/>
    <property type="match status" value="1"/>
</dbReference>
<evidence type="ECO:0000259" key="1">
    <source>
        <dbReference type="SMART" id="SM00897"/>
    </source>
</evidence>
<gene>
    <name evidence="3" type="ORF">AZF00_01365</name>
</gene>
<dbReference type="Pfam" id="PF10442">
    <property type="entry name" value="FIST_C"/>
    <property type="match status" value="1"/>
</dbReference>
<evidence type="ECO:0000259" key="2">
    <source>
        <dbReference type="SMART" id="SM01204"/>
    </source>
</evidence>
<dbReference type="InterPro" id="IPR013702">
    <property type="entry name" value="FIST_domain_N"/>
</dbReference>
<feature type="domain" description="FIST C-domain" evidence="2">
    <location>
        <begin position="214"/>
        <end position="353"/>
    </location>
</feature>
<feature type="domain" description="FIST" evidence="1">
    <location>
        <begin position="21"/>
        <end position="213"/>
    </location>
</feature>
<dbReference type="EMBL" id="CP014544">
    <property type="protein sequence ID" value="AMO67033.1"/>
    <property type="molecule type" value="Genomic_DNA"/>
</dbReference>
<evidence type="ECO:0000313" key="4">
    <source>
        <dbReference type="Proteomes" id="UP000074119"/>
    </source>
</evidence>
<sequence>MVKSELFKWQTSWCGDSGMSDAALVIYFAAPTVMRDHDVSELLRKRYPQARQIGCSSGGEIHDAEILDGSISGVALRFERAEFDIASADVCFGEDRNTGVELASQLLRDDLKWVFVLSDGIKVNGSELVRGFAEVLPDNVLLTGGLAGGSPGLGESYVGLDGPPRALQVLALGVYGSGVHCRSGSMGGWQVFGPPRRITRSEGNILYELDGAPALDLYKHYLGAEAANLPGSALLYPLAIWAPGQDKQDVVRTISGVDEANKSLIFTGDVPEGYSAKLMSASFAQLARGAELSAEQAQASKDHQEVLAILVSCIGRKLLMGQMVADEVEAVKDVLPSETSITGFYSYGEIAPHGFTGNCQLHNQTMTITTIWED</sequence>